<evidence type="ECO:0000313" key="2">
    <source>
        <dbReference type="Proteomes" id="UP000187203"/>
    </source>
</evidence>
<dbReference type="AlphaFoldDB" id="A0A1R3HCR0"/>
<evidence type="ECO:0000313" key="1">
    <source>
        <dbReference type="EMBL" id="OMO68117.1"/>
    </source>
</evidence>
<name>A0A1R3HCR0_9ROSI</name>
<gene>
    <name evidence="1" type="ORF">COLO4_29882</name>
</gene>
<sequence>MDRARREECFVEGKVEKNILKKETHPTVVRGGDFRFKVGGEPRVFSEVGLEKEEGTEIDGGEELLRLLKGRRERFEVLGVLVNLDLGLFGHDLKVLRTEMGRGRKKEYFNGGFGDFPWWQKQRRPWRMRG</sequence>
<accession>A0A1R3HCR0</accession>
<proteinExistence type="predicted"/>
<reference evidence="2" key="1">
    <citation type="submission" date="2013-09" db="EMBL/GenBank/DDBJ databases">
        <title>Corchorus olitorius genome sequencing.</title>
        <authorList>
            <person name="Alam M."/>
            <person name="Haque M.S."/>
            <person name="Islam M.S."/>
            <person name="Emdad E.M."/>
            <person name="Islam M.M."/>
            <person name="Ahmed B."/>
            <person name="Halim A."/>
            <person name="Hossen Q.M.M."/>
            <person name="Hossain M.Z."/>
            <person name="Ahmed R."/>
            <person name="Khan M.M."/>
            <person name="Islam R."/>
            <person name="Rashid M.M."/>
            <person name="Khan S.A."/>
            <person name="Rahman M.S."/>
            <person name="Alam M."/>
            <person name="Yahiya A.S."/>
            <person name="Khan M.S."/>
            <person name="Azam M.S."/>
            <person name="Haque T."/>
            <person name="Lashkar M.Z.H."/>
            <person name="Akhand A.I."/>
            <person name="Morshed G."/>
            <person name="Roy S."/>
            <person name="Uddin K.S."/>
            <person name="Rabeya T."/>
            <person name="Hossain A.S."/>
            <person name="Chowdhury A."/>
            <person name="Snigdha A.R."/>
            <person name="Mortoza M.S."/>
            <person name="Matin S.A."/>
            <person name="Hoque S.M.E."/>
            <person name="Islam M.K."/>
            <person name="Roy D.K."/>
            <person name="Haider R."/>
            <person name="Moosa M.M."/>
            <person name="Elias S.M."/>
            <person name="Hasan A.M."/>
            <person name="Jahan S."/>
            <person name="Shafiuddin M."/>
            <person name="Mahmood N."/>
            <person name="Shommy N.S."/>
        </authorList>
    </citation>
    <scope>NUCLEOTIDE SEQUENCE [LARGE SCALE GENOMIC DNA]</scope>
    <source>
        <strain evidence="2">cv. O-4</strain>
    </source>
</reference>
<protein>
    <submittedName>
        <fullName evidence="1">Uncharacterized protein</fullName>
    </submittedName>
</protein>
<dbReference type="EMBL" id="AWUE01020439">
    <property type="protein sequence ID" value="OMO68117.1"/>
    <property type="molecule type" value="Genomic_DNA"/>
</dbReference>
<dbReference type="Proteomes" id="UP000187203">
    <property type="component" value="Unassembled WGS sequence"/>
</dbReference>
<organism evidence="1 2">
    <name type="scientific">Corchorus olitorius</name>
    <dbReference type="NCBI Taxonomy" id="93759"/>
    <lineage>
        <taxon>Eukaryota</taxon>
        <taxon>Viridiplantae</taxon>
        <taxon>Streptophyta</taxon>
        <taxon>Embryophyta</taxon>
        <taxon>Tracheophyta</taxon>
        <taxon>Spermatophyta</taxon>
        <taxon>Magnoliopsida</taxon>
        <taxon>eudicotyledons</taxon>
        <taxon>Gunneridae</taxon>
        <taxon>Pentapetalae</taxon>
        <taxon>rosids</taxon>
        <taxon>malvids</taxon>
        <taxon>Malvales</taxon>
        <taxon>Malvaceae</taxon>
        <taxon>Grewioideae</taxon>
        <taxon>Apeibeae</taxon>
        <taxon>Corchorus</taxon>
    </lineage>
</organism>
<comment type="caution">
    <text evidence="1">The sequence shown here is derived from an EMBL/GenBank/DDBJ whole genome shotgun (WGS) entry which is preliminary data.</text>
</comment>
<keyword evidence="2" id="KW-1185">Reference proteome</keyword>